<organism evidence="2 3">
    <name type="scientific">Nibribacter ruber</name>
    <dbReference type="NCBI Taxonomy" id="2698458"/>
    <lineage>
        <taxon>Bacteria</taxon>
        <taxon>Pseudomonadati</taxon>
        <taxon>Bacteroidota</taxon>
        <taxon>Cytophagia</taxon>
        <taxon>Cytophagales</taxon>
        <taxon>Hymenobacteraceae</taxon>
        <taxon>Nibribacter</taxon>
    </lineage>
</organism>
<proteinExistence type="predicted"/>
<gene>
    <name evidence="2" type="ORF">GU926_03495</name>
</gene>
<sequence length="286" mass="32010">MSTNYSPTPDSGEYIDIFSLLKGMGRFIGRLLQAVFRNLPLVLVCLALALGLAYYEYKSRPPYYISEMVVTTGPLDPMVSTVLLERLSADIEDQSPEYLAKKLHISAAAASQVSSIGSIELPPTNLTNQYDSLGIRAQPMVFSVTVKDPVYFDTLETALVRYVEENAFYQQYKISSEERIQAFIERINRDIRQLDSVKLAVLATGRSQGAVQPEGLFSEGLNLYRKKEALQRQLEDFHHVQVVVPFTPQAKPHGPKKWNFLLVGALVGGLLGTALAYYRDKKRGKI</sequence>
<dbReference type="KEGG" id="nib:GU926_03495"/>
<evidence type="ECO:0008006" key="4">
    <source>
        <dbReference type="Google" id="ProtNLM"/>
    </source>
</evidence>
<dbReference type="Proteomes" id="UP000464214">
    <property type="component" value="Chromosome"/>
</dbReference>
<protein>
    <recommendedName>
        <fullName evidence="4">Polysaccharide chain length determinant N-terminal domain-containing protein</fullName>
    </recommendedName>
</protein>
<evidence type="ECO:0000313" key="2">
    <source>
        <dbReference type="EMBL" id="QHL86554.1"/>
    </source>
</evidence>
<dbReference type="RefSeq" id="WP_160689060.1">
    <property type="nucleotide sequence ID" value="NZ_CP047897.1"/>
</dbReference>
<keyword evidence="1" id="KW-0812">Transmembrane</keyword>
<reference evidence="2 3" key="1">
    <citation type="submission" date="2020-01" db="EMBL/GenBank/DDBJ databases">
        <authorList>
            <person name="Kim M."/>
        </authorList>
    </citation>
    <scope>NUCLEOTIDE SEQUENCE [LARGE SCALE GENOMIC DNA]</scope>
    <source>
        <strain evidence="2 3">BT10</strain>
    </source>
</reference>
<evidence type="ECO:0000313" key="3">
    <source>
        <dbReference type="Proteomes" id="UP000464214"/>
    </source>
</evidence>
<dbReference type="EMBL" id="CP047897">
    <property type="protein sequence ID" value="QHL86554.1"/>
    <property type="molecule type" value="Genomic_DNA"/>
</dbReference>
<evidence type="ECO:0000256" key="1">
    <source>
        <dbReference type="SAM" id="Phobius"/>
    </source>
</evidence>
<feature type="transmembrane region" description="Helical" evidence="1">
    <location>
        <begin position="34"/>
        <end position="55"/>
    </location>
</feature>
<feature type="transmembrane region" description="Helical" evidence="1">
    <location>
        <begin position="258"/>
        <end position="278"/>
    </location>
</feature>
<keyword evidence="1" id="KW-0472">Membrane</keyword>
<accession>A0A6P1NW52</accession>
<keyword evidence="1" id="KW-1133">Transmembrane helix</keyword>
<name>A0A6P1NW52_9BACT</name>
<dbReference type="AlphaFoldDB" id="A0A6P1NW52"/>
<keyword evidence="3" id="KW-1185">Reference proteome</keyword>